<sequence length="106" mass="12447">MKGCSSRWRTASKCPMLRLRLRLGWEEERERERKVSSAWRSLRRVRMQDSLIFFIITFILLFFLLSIAKSKPSSNLCMALWHLFLPTSISLCFSPSSSISSNHYTI</sequence>
<evidence type="ECO:0000313" key="2">
    <source>
        <dbReference type="EMBL" id="MBW82398.1"/>
    </source>
</evidence>
<evidence type="ECO:0000256" key="1">
    <source>
        <dbReference type="SAM" id="Phobius"/>
    </source>
</evidence>
<dbReference type="EMBL" id="GGEC01001915">
    <property type="protein sequence ID" value="MBW82398.1"/>
    <property type="molecule type" value="Transcribed_RNA"/>
</dbReference>
<keyword evidence="1" id="KW-0812">Transmembrane</keyword>
<reference evidence="2" key="1">
    <citation type="submission" date="2018-02" db="EMBL/GenBank/DDBJ databases">
        <title>Rhizophora mucronata_Transcriptome.</title>
        <authorList>
            <person name="Meera S.P."/>
            <person name="Sreeshan A."/>
            <person name="Augustine A."/>
        </authorList>
    </citation>
    <scope>NUCLEOTIDE SEQUENCE</scope>
    <source>
        <tissue evidence="2">Leaf</tissue>
    </source>
</reference>
<feature type="transmembrane region" description="Helical" evidence="1">
    <location>
        <begin position="80"/>
        <end position="99"/>
    </location>
</feature>
<name>A0A2P2IMJ8_RHIMU</name>
<proteinExistence type="predicted"/>
<keyword evidence="1" id="KW-1133">Transmembrane helix</keyword>
<protein>
    <submittedName>
        <fullName evidence="2">Uncharacterized protein</fullName>
    </submittedName>
</protein>
<feature type="transmembrane region" description="Helical" evidence="1">
    <location>
        <begin position="50"/>
        <end position="68"/>
    </location>
</feature>
<dbReference type="AlphaFoldDB" id="A0A2P2IMJ8"/>
<organism evidence="2">
    <name type="scientific">Rhizophora mucronata</name>
    <name type="common">Asiatic mangrove</name>
    <dbReference type="NCBI Taxonomy" id="61149"/>
    <lineage>
        <taxon>Eukaryota</taxon>
        <taxon>Viridiplantae</taxon>
        <taxon>Streptophyta</taxon>
        <taxon>Embryophyta</taxon>
        <taxon>Tracheophyta</taxon>
        <taxon>Spermatophyta</taxon>
        <taxon>Magnoliopsida</taxon>
        <taxon>eudicotyledons</taxon>
        <taxon>Gunneridae</taxon>
        <taxon>Pentapetalae</taxon>
        <taxon>rosids</taxon>
        <taxon>fabids</taxon>
        <taxon>Malpighiales</taxon>
        <taxon>Rhizophoraceae</taxon>
        <taxon>Rhizophora</taxon>
    </lineage>
</organism>
<accession>A0A2P2IMJ8</accession>
<keyword evidence="1" id="KW-0472">Membrane</keyword>